<keyword evidence="1" id="KW-1133">Transmembrane helix</keyword>
<organism evidence="2 3">
    <name type="scientific">Fusibacter bizertensis</name>
    <dbReference type="NCBI Taxonomy" id="1488331"/>
    <lineage>
        <taxon>Bacteria</taxon>
        <taxon>Bacillati</taxon>
        <taxon>Bacillota</taxon>
        <taxon>Clostridia</taxon>
        <taxon>Eubacteriales</taxon>
        <taxon>Eubacteriales Family XII. Incertae Sedis</taxon>
        <taxon>Fusibacter</taxon>
    </lineage>
</organism>
<keyword evidence="3" id="KW-1185">Reference proteome</keyword>
<reference evidence="2 3" key="1">
    <citation type="submission" date="2023-04" db="EMBL/GenBank/DDBJ databases">
        <title>Fusibacter bizertensis strain WBS, isolated from littoral bottom sediments of the Arctic seas - biochemical and genomic analysis.</title>
        <authorList>
            <person name="Brioukhanov A.L."/>
        </authorList>
    </citation>
    <scope>NUCLEOTIDE SEQUENCE [LARGE SCALE GENOMIC DNA]</scope>
    <source>
        <strain evidence="2 3">WBS</strain>
    </source>
</reference>
<gene>
    <name evidence="2" type="ORF">QE109_16025</name>
</gene>
<protein>
    <recommendedName>
        <fullName evidence="4">DUF4342 domain-containing protein</fullName>
    </recommendedName>
</protein>
<keyword evidence="1" id="KW-0812">Transmembrane</keyword>
<evidence type="ECO:0000313" key="2">
    <source>
        <dbReference type="EMBL" id="MDH8679667.1"/>
    </source>
</evidence>
<comment type="caution">
    <text evidence="2">The sequence shown here is derived from an EMBL/GenBank/DDBJ whole genome shotgun (WGS) entry which is preliminary data.</text>
</comment>
<dbReference type="Proteomes" id="UP001158045">
    <property type="component" value="Unassembled WGS sequence"/>
</dbReference>
<proteinExistence type="predicted"/>
<keyword evidence="1" id="KW-0472">Membrane</keyword>
<name>A0ABT6NGY4_9FIRM</name>
<evidence type="ECO:0008006" key="4">
    <source>
        <dbReference type="Google" id="ProtNLM"/>
    </source>
</evidence>
<sequence>MMFKKFRETMAKKELAPDKRDVEFEKGDFLALTIAAAITMIPVLIGIFALFGLIAWLMF</sequence>
<feature type="transmembrane region" description="Helical" evidence="1">
    <location>
        <begin position="29"/>
        <end position="58"/>
    </location>
</feature>
<evidence type="ECO:0000313" key="3">
    <source>
        <dbReference type="Proteomes" id="UP001158045"/>
    </source>
</evidence>
<evidence type="ECO:0000256" key="1">
    <source>
        <dbReference type="SAM" id="Phobius"/>
    </source>
</evidence>
<accession>A0ABT6NGY4</accession>
<dbReference type="EMBL" id="JARYZI010000015">
    <property type="protein sequence ID" value="MDH8679667.1"/>
    <property type="molecule type" value="Genomic_DNA"/>
</dbReference>